<dbReference type="AlphaFoldDB" id="D9QSE5"/>
<dbReference type="PANTHER" id="PTHR43135:SF3">
    <property type="entry name" value="ALPHA-D-RIBOSE 1-METHYLPHOSPHONATE 5-TRIPHOSPHATE DIPHOSPHATASE"/>
    <property type="match status" value="1"/>
</dbReference>
<organism evidence="2 3">
    <name type="scientific">Acetohalobium arabaticum (strain ATCC 49924 / DSM 5501 / Z-7288)</name>
    <dbReference type="NCBI Taxonomy" id="574087"/>
    <lineage>
        <taxon>Bacteria</taxon>
        <taxon>Bacillati</taxon>
        <taxon>Bacillota</taxon>
        <taxon>Clostridia</taxon>
        <taxon>Halanaerobiales</taxon>
        <taxon>Halobacteroidaceae</taxon>
        <taxon>Acetohalobium</taxon>
    </lineage>
</organism>
<sequence length="402" mass="44606">MTIKKITDNQQAIILAGSIIDGTGAKPKTRQAIIIDNQKIKKIIPEQQLTDSTELQNYEKIDLNDYTILPGLIDSHVHLALDGIDFKKVTDEWNSISKTKERVNKELKNTLKNGVVAVRDGGDRAQISFIAKQMVEEKEALGPDIVTTNYALSKKEYYGSFLGPGIESKDEIKAEVTKLHQSNIDQLKVLASGIVSFSEYGKVGAVQFSIDELKHIVNLAHEYDLQVMAHASSEEAVQTCIQAGVDTLEHGYFLSEDSLKELAAKEIPWIPTVVPVANQPNDKDLYSEKELVIIKQTYELQLKMIDKAQDLGVKLGIGTDAGAYQVRHGLSYFRELELFNQTSLSPLEIIKIATKNNSEIIELDHKLGSIEPNKKPELIGVKGDPLKDLSLLDNPEIIIHAA</sequence>
<keyword evidence="2" id="KW-0378">Hydrolase</keyword>
<dbReference type="eggNOG" id="COG1228">
    <property type="taxonomic scope" value="Bacteria"/>
</dbReference>
<reference evidence="2 3" key="1">
    <citation type="journal article" date="2010" name="Stand. Genomic Sci.">
        <title>Complete genome sequence of Acetohalobium arabaticum type strain (Z-7288).</title>
        <authorList>
            <person name="Sikorski J."/>
            <person name="Lapidus A."/>
            <person name="Chertkov O."/>
            <person name="Lucas S."/>
            <person name="Copeland A."/>
            <person name="Glavina Del Rio T."/>
            <person name="Nolan M."/>
            <person name="Tice H."/>
            <person name="Cheng J.F."/>
            <person name="Han C."/>
            <person name="Brambilla E."/>
            <person name="Pitluck S."/>
            <person name="Liolios K."/>
            <person name="Ivanova N."/>
            <person name="Mavromatis K."/>
            <person name="Mikhailova N."/>
            <person name="Pati A."/>
            <person name="Bruce D."/>
            <person name="Detter C."/>
            <person name="Tapia R."/>
            <person name="Goodwin L."/>
            <person name="Chen A."/>
            <person name="Palaniappan K."/>
            <person name="Land M."/>
            <person name="Hauser L."/>
            <person name="Chang Y.J."/>
            <person name="Jeffries C.D."/>
            <person name="Rohde M."/>
            <person name="Goker M."/>
            <person name="Spring S."/>
            <person name="Woyke T."/>
            <person name="Bristow J."/>
            <person name="Eisen J.A."/>
            <person name="Markowitz V."/>
            <person name="Hugenholtz P."/>
            <person name="Kyrpides N.C."/>
            <person name="Klenk H.P."/>
        </authorList>
    </citation>
    <scope>NUCLEOTIDE SEQUENCE [LARGE SCALE GENOMIC DNA]</scope>
    <source>
        <strain evidence="3">ATCC 49924 / DSM 5501 / Z-7288</strain>
    </source>
</reference>
<name>D9QSE5_ACEAZ</name>
<evidence type="ECO:0000313" key="2">
    <source>
        <dbReference type="EMBL" id="ADL13408.1"/>
    </source>
</evidence>
<dbReference type="PANTHER" id="PTHR43135">
    <property type="entry name" value="ALPHA-D-RIBOSE 1-METHYLPHOSPHONATE 5-TRIPHOSPHATE DIPHOSPHATASE"/>
    <property type="match status" value="1"/>
</dbReference>
<dbReference type="InterPro" id="IPR051781">
    <property type="entry name" value="Metallo-dep_Hydrolase"/>
</dbReference>
<feature type="domain" description="Amidohydrolase-related" evidence="1">
    <location>
        <begin position="67"/>
        <end position="397"/>
    </location>
</feature>
<dbReference type="InterPro" id="IPR011059">
    <property type="entry name" value="Metal-dep_hydrolase_composite"/>
</dbReference>
<dbReference type="STRING" id="574087.Acear_1905"/>
<dbReference type="HOGENOM" id="CLU_023620_2_2_9"/>
<dbReference type="InterPro" id="IPR006680">
    <property type="entry name" value="Amidohydro-rel"/>
</dbReference>
<evidence type="ECO:0000313" key="3">
    <source>
        <dbReference type="Proteomes" id="UP000001661"/>
    </source>
</evidence>
<dbReference type="GO" id="GO:0016810">
    <property type="term" value="F:hydrolase activity, acting on carbon-nitrogen (but not peptide) bonds"/>
    <property type="evidence" value="ECO:0007669"/>
    <property type="project" value="InterPro"/>
</dbReference>
<dbReference type="KEGG" id="aar:Acear_1905"/>
<dbReference type="InterPro" id="IPR032466">
    <property type="entry name" value="Metal_Hydrolase"/>
</dbReference>
<proteinExistence type="predicted"/>
<dbReference type="EMBL" id="CP002105">
    <property type="protein sequence ID" value="ADL13408.1"/>
    <property type="molecule type" value="Genomic_DNA"/>
</dbReference>
<dbReference type="Gene3D" id="3.20.20.140">
    <property type="entry name" value="Metal-dependent hydrolases"/>
    <property type="match status" value="1"/>
</dbReference>
<keyword evidence="3" id="KW-1185">Reference proteome</keyword>
<protein>
    <submittedName>
        <fullName evidence="2">Amidohydrolase</fullName>
    </submittedName>
</protein>
<dbReference type="SUPFAM" id="SSF51556">
    <property type="entry name" value="Metallo-dependent hydrolases"/>
    <property type="match status" value="1"/>
</dbReference>
<dbReference type="Pfam" id="PF01979">
    <property type="entry name" value="Amidohydro_1"/>
    <property type="match status" value="1"/>
</dbReference>
<evidence type="ECO:0000259" key="1">
    <source>
        <dbReference type="Pfam" id="PF01979"/>
    </source>
</evidence>
<dbReference type="SUPFAM" id="SSF51338">
    <property type="entry name" value="Composite domain of metallo-dependent hydrolases"/>
    <property type="match status" value="1"/>
</dbReference>
<accession>D9QSE5</accession>
<dbReference type="RefSeq" id="WP_013278853.1">
    <property type="nucleotide sequence ID" value="NC_014378.1"/>
</dbReference>
<dbReference type="OrthoDB" id="9797498at2"/>
<dbReference type="Proteomes" id="UP000001661">
    <property type="component" value="Chromosome"/>
</dbReference>
<dbReference type="Gene3D" id="2.30.40.10">
    <property type="entry name" value="Urease, subunit C, domain 1"/>
    <property type="match status" value="1"/>
</dbReference>
<gene>
    <name evidence="2" type="ordered locus">Acear_1905</name>
</gene>